<dbReference type="InterPro" id="IPR036388">
    <property type="entry name" value="WH-like_DNA-bd_sf"/>
</dbReference>
<comment type="similarity">
    <text evidence="1">Belongs to the LysR transcriptional regulatory family.</text>
</comment>
<dbReference type="Pfam" id="PF00126">
    <property type="entry name" value="HTH_1"/>
    <property type="match status" value="1"/>
</dbReference>
<dbReference type="EMBL" id="QFQZ01000048">
    <property type="protein sequence ID" value="PZR33046.1"/>
    <property type="molecule type" value="Genomic_DNA"/>
</dbReference>
<dbReference type="Gene3D" id="3.40.190.10">
    <property type="entry name" value="Periplasmic binding protein-like II"/>
    <property type="match status" value="2"/>
</dbReference>
<keyword evidence="2" id="KW-0805">Transcription regulation</keyword>
<evidence type="ECO:0000259" key="5">
    <source>
        <dbReference type="PROSITE" id="PS50931"/>
    </source>
</evidence>
<dbReference type="PROSITE" id="PS50931">
    <property type="entry name" value="HTH_LYSR"/>
    <property type="match status" value="1"/>
</dbReference>
<dbReference type="PRINTS" id="PR00039">
    <property type="entry name" value="HTHLYSR"/>
</dbReference>
<dbReference type="InterPro" id="IPR000847">
    <property type="entry name" value="LysR_HTH_N"/>
</dbReference>
<comment type="caution">
    <text evidence="6">The sequence shown here is derived from an EMBL/GenBank/DDBJ whole genome shotgun (WGS) entry which is preliminary data.</text>
</comment>
<dbReference type="GO" id="GO:0003700">
    <property type="term" value="F:DNA-binding transcription factor activity"/>
    <property type="evidence" value="ECO:0007669"/>
    <property type="project" value="InterPro"/>
</dbReference>
<dbReference type="InterPro" id="IPR058163">
    <property type="entry name" value="LysR-type_TF_proteobact-type"/>
</dbReference>
<dbReference type="Gene3D" id="1.10.10.10">
    <property type="entry name" value="Winged helix-like DNA-binding domain superfamily/Winged helix DNA-binding domain"/>
    <property type="match status" value="1"/>
</dbReference>
<gene>
    <name evidence="6" type="ORF">DI526_14705</name>
</gene>
<accession>A0A2W5V8N0</accession>
<keyword evidence="3" id="KW-0238">DNA-binding</keyword>
<dbReference type="AlphaFoldDB" id="A0A2W5V8N0"/>
<evidence type="ECO:0000256" key="2">
    <source>
        <dbReference type="ARBA" id="ARBA00023015"/>
    </source>
</evidence>
<sequence length="336" mass="36097">MAFPRLAANGAAAISDSRARRSGVMRTVLTPSRLGRSFELTGAAFDLTHASVMRSAPLLPPIPALRAFEAVARLRGVSRAARELLITQSAVSHHVRKLEQDLGVTLFVRHARGMDLTPAGERYYDTVGRAFALIADGTAALASEANAVVRISVLPSFAAHWLAPRLGRLRKAHPTLTVELDPSLDAADLRAGRHDLAIRYGGGVWDGVDATLLMTERLTPVAKTGSTLADLPLLITRKAFDWTLWSAAAGFDFAAARKVQLTDYNVVAQAALQGEGVALGRLRMMGSALEQGVLTAPYDLVLETREAAYWIVIASGRRPSRAASTVIDWLRSEAAD</sequence>
<name>A0A2W5V8N0_9CAUL</name>
<feature type="domain" description="HTH lysR-type" evidence="5">
    <location>
        <begin position="60"/>
        <end position="117"/>
    </location>
</feature>
<evidence type="ECO:0000313" key="7">
    <source>
        <dbReference type="Proteomes" id="UP000249393"/>
    </source>
</evidence>
<dbReference type="GO" id="GO:0043565">
    <property type="term" value="F:sequence-specific DNA binding"/>
    <property type="evidence" value="ECO:0007669"/>
    <property type="project" value="TreeGrafter"/>
</dbReference>
<dbReference type="GO" id="GO:0006351">
    <property type="term" value="P:DNA-templated transcription"/>
    <property type="evidence" value="ECO:0007669"/>
    <property type="project" value="TreeGrafter"/>
</dbReference>
<dbReference type="SUPFAM" id="SSF46785">
    <property type="entry name" value="Winged helix' DNA-binding domain"/>
    <property type="match status" value="1"/>
</dbReference>
<organism evidence="6 7">
    <name type="scientific">Caulobacter segnis</name>
    <dbReference type="NCBI Taxonomy" id="88688"/>
    <lineage>
        <taxon>Bacteria</taxon>
        <taxon>Pseudomonadati</taxon>
        <taxon>Pseudomonadota</taxon>
        <taxon>Alphaproteobacteria</taxon>
        <taxon>Caulobacterales</taxon>
        <taxon>Caulobacteraceae</taxon>
        <taxon>Caulobacter</taxon>
    </lineage>
</organism>
<evidence type="ECO:0000256" key="4">
    <source>
        <dbReference type="ARBA" id="ARBA00023163"/>
    </source>
</evidence>
<proteinExistence type="inferred from homology"/>
<dbReference type="InterPro" id="IPR036390">
    <property type="entry name" value="WH_DNA-bd_sf"/>
</dbReference>
<reference evidence="6 7" key="1">
    <citation type="submission" date="2017-08" db="EMBL/GenBank/DDBJ databases">
        <title>Infants hospitalized years apart are colonized by the same room-sourced microbial strains.</title>
        <authorList>
            <person name="Brooks B."/>
            <person name="Olm M.R."/>
            <person name="Firek B.A."/>
            <person name="Baker R."/>
            <person name="Thomas B.C."/>
            <person name="Morowitz M.J."/>
            <person name="Banfield J.F."/>
        </authorList>
    </citation>
    <scope>NUCLEOTIDE SEQUENCE [LARGE SCALE GENOMIC DNA]</scope>
    <source>
        <strain evidence="6">S2_003_000_R2_4</strain>
    </source>
</reference>
<dbReference type="SUPFAM" id="SSF53850">
    <property type="entry name" value="Periplasmic binding protein-like II"/>
    <property type="match status" value="1"/>
</dbReference>
<dbReference type="Proteomes" id="UP000249393">
    <property type="component" value="Unassembled WGS sequence"/>
</dbReference>
<dbReference type="PANTHER" id="PTHR30537">
    <property type="entry name" value="HTH-TYPE TRANSCRIPTIONAL REGULATOR"/>
    <property type="match status" value="1"/>
</dbReference>
<keyword evidence="4" id="KW-0804">Transcription</keyword>
<dbReference type="Pfam" id="PF03466">
    <property type="entry name" value="LysR_substrate"/>
    <property type="match status" value="1"/>
</dbReference>
<protein>
    <submittedName>
        <fullName evidence="6">LysR family transcriptional regulator</fullName>
    </submittedName>
</protein>
<dbReference type="CDD" id="cd08432">
    <property type="entry name" value="PBP2_GcdR_TrpI_HvrB_AmpR_like"/>
    <property type="match status" value="1"/>
</dbReference>
<dbReference type="InterPro" id="IPR005119">
    <property type="entry name" value="LysR_subst-bd"/>
</dbReference>
<dbReference type="FunFam" id="1.10.10.10:FF:000001">
    <property type="entry name" value="LysR family transcriptional regulator"/>
    <property type="match status" value="1"/>
</dbReference>
<dbReference type="PANTHER" id="PTHR30537:SF79">
    <property type="entry name" value="TRANSCRIPTIONAL REGULATOR-RELATED"/>
    <property type="match status" value="1"/>
</dbReference>
<evidence type="ECO:0000256" key="3">
    <source>
        <dbReference type="ARBA" id="ARBA00023125"/>
    </source>
</evidence>
<evidence type="ECO:0000256" key="1">
    <source>
        <dbReference type="ARBA" id="ARBA00009437"/>
    </source>
</evidence>
<evidence type="ECO:0000313" key="6">
    <source>
        <dbReference type="EMBL" id="PZR33046.1"/>
    </source>
</evidence>